<name>A0A0F9J8P6_9ZZZZ</name>
<protein>
    <submittedName>
        <fullName evidence="1">Uncharacterized protein</fullName>
    </submittedName>
</protein>
<dbReference type="AlphaFoldDB" id="A0A0F9J8P6"/>
<reference evidence="1" key="1">
    <citation type="journal article" date="2015" name="Nature">
        <title>Complex archaea that bridge the gap between prokaryotes and eukaryotes.</title>
        <authorList>
            <person name="Spang A."/>
            <person name="Saw J.H."/>
            <person name="Jorgensen S.L."/>
            <person name="Zaremba-Niedzwiedzka K."/>
            <person name="Martijn J."/>
            <person name="Lind A.E."/>
            <person name="van Eijk R."/>
            <person name="Schleper C."/>
            <person name="Guy L."/>
            <person name="Ettema T.J."/>
        </authorList>
    </citation>
    <scope>NUCLEOTIDE SEQUENCE</scope>
</reference>
<comment type="caution">
    <text evidence="1">The sequence shown here is derived from an EMBL/GenBank/DDBJ whole genome shotgun (WGS) entry which is preliminary data.</text>
</comment>
<proteinExistence type="predicted"/>
<organism evidence="1">
    <name type="scientific">marine sediment metagenome</name>
    <dbReference type="NCBI Taxonomy" id="412755"/>
    <lineage>
        <taxon>unclassified sequences</taxon>
        <taxon>metagenomes</taxon>
        <taxon>ecological metagenomes</taxon>
    </lineage>
</organism>
<evidence type="ECO:0000313" key="1">
    <source>
        <dbReference type="EMBL" id="KKM65903.1"/>
    </source>
</evidence>
<sequence>MTKYTQVRSCDDCDMFVPFRDLVERKLSETESEYVCKDKAGCAEAQRPR</sequence>
<gene>
    <name evidence="1" type="ORF">LCGC14_1486580</name>
</gene>
<dbReference type="EMBL" id="LAZR01010638">
    <property type="protein sequence ID" value="KKM65903.1"/>
    <property type="molecule type" value="Genomic_DNA"/>
</dbReference>
<accession>A0A0F9J8P6</accession>